<dbReference type="AlphaFoldDB" id="A0A9Q0R691"/>
<dbReference type="GO" id="GO:0005085">
    <property type="term" value="F:guanyl-nucleotide exchange factor activity"/>
    <property type="evidence" value="ECO:0007669"/>
    <property type="project" value="UniProtKB-KW"/>
</dbReference>
<name>A0A9Q0R691_ANAIG</name>
<proteinExistence type="inferred from homology"/>
<comment type="similarity">
    <text evidence="5">Belongs to the SMCR8 family.</text>
</comment>
<dbReference type="Pfam" id="PF11704">
    <property type="entry name" value="Folliculin"/>
    <property type="match status" value="1"/>
</dbReference>
<gene>
    <name evidence="7" type="ORF">M0811_12723</name>
</gene>
<comment type="caution">
    <text evidence="7">The sequence shown here is derived from an EMBL/GenBank/DDBJ whole genome shotgun (WGS) entry which is preliminary data.</text>
</comment>
<dbReference type="PANTHER" id="PTHR31334">
    <property type="entry name" value="SMITH-MAGENIS SYNDROME REGION GENE 8 PROTEIN"/>
    <property type="match status" value="1"/>
</dbReference>
<dbReference type="GO" id="GO:0005096">
    <property type="term" value="F:GTPase activator activity"/>
    <property type="evidence" value="ECO:0007669"/>
    <property type="project" value="InterPro"/>
</dbReference>
<dbReference type="PANTHER" id="PTHR31334:SF1">
    <property type="entry name" value="GUANINE NUCLEOTIDE EXCHANGE PROTEIN SMCR8"/>
    <property type="match status" value="1"/>
</dbReference>
<dbReference type="GO" id="GO:0032045">
    <property type="term" value="C:guanyl-nucleotide exchange factor complex"/>
    <property type="evidence" value="ECO:0007669"/>
    <property type="project" value="TreeGrafter"/>
</dbReference>
<keyword evidence="4" id="KW-0072">Autophagy</keyword>
<sequence length="685" mass="80599">MIETEAIEIKKQKQEQEDSESELTISYSSSPTEIINELPKPLFGLISTKTEFIESRIDFTKKKKKTKENYIEGVPSDFIVLSEFCEQQGPVDVFVYPPWIKHTYNIATLVLKTMSTDYQRSKPNMLISEDSQFVITLAQNAYAYAHHFTLYDANARGYVRPACFTYVSNRQDKLMRNFASLIHEFSKLINQLKAHNQLLFFKEIQIRLFDLENSIEQVLINEKQNKKAEISSDENGSRYLLSIPNTSFERMLNDTSFLKNQIYNSLCNLFFVENILDIYPHPNSNKQKGIKYKYQEENFIPKGYKAKYVSHHHKTVTLDRKLRHFREICIPEVFEACLENVKTIHNLFKQNEYQKTLRDYFSELAILEESFFIIGAKSHLSFSLSPRESIHIDDDEDIDDDIQIIQNTQDNETKIEKGLENFFKSLFSKKIRTKNTFKTHNFYEFLWDTEHTNYFGKGILVISKKYSWCLDHLIFSLLTGRPLIIIGNQKNQYDIYLIVQCFSLFVPGYLTPKTIISWKKNIEFNDLHELRLCGFPSNVLIPDKIRRFCSILDTENEILQAPFYHSFDPKNSFIAKLIDTNKSWIDESVLLAFIQQKLLEISIQTFLCFHLKQNPKVIFPEISFDDEKILFYLINLMDHQLITSIKENNSYNNSVHFNLDLRPCQFIIKNNSAQDKIDSKKKRNF</sequence>
<dbReference type="GO" id="GO:0005737">
    <property type="term" value="C:cytoplasm"/>
    <property type="evidence" value="ECO:0007669"/>
    <property type="project" value="UniProtKB-SubCell"/>
</dbReference>
<dbReference type="Proteomes" id="UP001149090">
    <property type="component" value="Unassembled WGS sequence"/>
</dbReference>
<organism evidence="7 8">
    <name type="scientific">Anaeramoeba ignava</name>
    <name type="common">Anaerobic marine amoeba</name>
    <dbReference type="NCBI Taxonomy" id="1746090"/>
    <lineage>
        <taxon>Eukaryota</taxon>
        <taxon>Metamonada</taxon>
        <taxon>Anaeramoebidae</taxon>
        <taxon>Anaeramoeba</taxon>
    </lineage>
</organism>
<dbReference type="GO" id="GO:0006914">
    <property type="term" value="P:autophagy"/>
    <property type="evidence" value="ECO:0007669"/>
    <property type="project" value="UniProtKB-KW"/>
</dbReference>
<reference evidence="7" key="1">
    <citation type="submission" date="2022-10" db="EMBL/GenBank/DDBJ databases">
        <title>Novel sulphate-reducing endosymbionts in the free-living metamonad Anaeramoeba.</title>
        <authorList>
            <person name="Jerlstrom-Hultqvist J."/>
            <person name="Cepicka I."/>
            <person name="Gallot-Lavallee L."/>
            <person name="Salas-Leiva D."/>
            <person name="Curtis B.A."/>
            <person name="Zahonova K."/>
            <person name="Pipaliya S."/>
            <person name="Dacks J."/>
            <person name="Roger A.J."/>
        </authorList>
    </citation>
    <scope>NUCLEOTIDE SEQUENCE</scope>
    <source>
        <strain evidence="7">BMAN</strain>
    </source>
</reference>
<dbReference type="PROSITE" id="PS51834">
    <property type="entry name" value="DENN_FLCN_SMCR8"/>
    <property type="match status" value="1"/>
</dbReference>
<evidence type="ECO:0000256" key="2">
    <source>
        <dbReference type="ARBA" id="ARBA00022490"/>
    </source>
</evidence>
<evidence type="ECO:0000313" key="8">
    <source>
        <dbReference type="Proteomes" id="UP001149090"/>
    </source>
</evidence>
<protein>
    <recommendedName>
        <fullName evidence="6">UDENN FLCN/SMCR8-type domain-containing protein</fullName>
    </recommendedName>
</protein>
<evidence type="ECO:0000259" key="6">
    <source>
        <dbReference type="PROSITE" id="PS51834"/>
    </source>
</evidence>
<dbReference type="EMBL" id="JAPDFW010000122">
    <property type="protein sequence ID" value="KAJ5068023.1"/>
    <property type="molecule type" value="Genomic_DNA"/>
</dbReference>
<dbReference type="InterPro" id="IPR037520">
    <property type="entry name" value="Folliculin/SMCR8_longin"/>
</dbReference>
<feature type="domain" description="UDENN FLCN/SMCR8-type" evidence="6">
    <location>
        <begin position="69"/>
        <end position="638"/>
    </location>
</feature>
<evidence type="ECO:0000313" key="7">
    <source>
        <dbReference type="EMBL" id="KAJ5068023.1"/>
    </source>
</evidence>
<evidence type="ECO:0000256" key="3">
    <source>
        <dbReference type="ARBA" id="ARBA00022658"/>
    </source>
</evidence>
<dbReference type="InterPro" id="IPR037521">
    <property type="entry name" value="FLCN/SMCR8_DENN"/>
</dbReference>
<keyword evidence="8" id="KW-1185">Reference proteome</keyword>
<evidence type="ECO:0000256" key="5">
    <source>
        <dbReference type="ARBA" id="ARBA00038137"/>
    </source>
</evidence>
<keyword evidence="2" id="KW-0963">Cytoplasm</keyword>
<keyword evidence="3" id="KW-0344">Guanine-nucleotide releasing factor</keyword>
<accession>A0A9Q0R691</accession>
<evidence type="ECO:0000256" key="4">
    <source>
        <dbReference type="ARBA" id="ARBA00023006"/>
    </source>
</evidence>
<evidence type="ECO:0000256" key="1">
    <source>
        <dbReference type="ARBA" id="ARBA00004496"/>
    </source>
</evidence>
<comment type="subcellular location">
    <subcellularLocation>
        <location evidence="1">Cytoplasm</location>
    </subcellularLocation>
</comment>
<dbReference type="OrthoDB" id="2289278at2759"/>